<protein>
    <submittedName>
        <fullName evidence="6">TetR/AcrR family transcriptional regulator</fullName>
    </submittedName>
</protein>
<evidence type="ECO:0000256" key="1">
    <source>
        <dbReference type="ARBA" id="ARBA00023015"/>
    </source>
</evidence>
<sequence>MPKLWSDTIETHRRTVDEAIMEATWALVTERGLLAVTMSAIAGRTGIGRATLYKHFPDVESILRAHHQRHVTAHLAHLAQLRDRTGDAGRRLHVVLEAYALICHHRQSHGTDELAALVHRGEDVARAQEGLLTLFQQLLTGVAEEGLVRRDMATDELASYCLHALSAAGDLPSEAAVRRLVTLTLAGLGFGSAITEE</sequence>
<dbReference type="Pfam" id="PF00440">
    <property type="entry name" value="TetR_N"/>
    <property type="match status" value="1"/>
</dbReference>
<gene>
    <name evidence="7" type="ORF">G3R41_04150</name>
    <name evidence="6" type="ORF">GCU67_04150</name>
</gene>
<evidence type="ECO:0000256" key="4">
    <source>
        <dbReference type="PROSITE-ProRule" id="PRU00335"/>
    </source>
</evidence>
<evidence type="ECO:0000313" key="6">
    <source>
        <dbReference type="EMBL" id="NEK93372.1"/>
    </source>
</evidence>
<dbReference type="AlphaFoldDB" id="A0A6P0EP23"/>
<dbReference type="PROSITE" id="PS50977">
    <property type="entry name" value="HTH_TETR_2"/>
    <property type="match status" value="1"/>
</dbReference>
<dbReference type="PANTHER" id="PTHR30055">
    <property type="entry name" value="HTH-TYPE TRANSCRIPTIONAL REGULATOR RUTR"/>
    <property type="match status" value="1"/>
</dbReference>
<evidence type="ECO:0000259" key="5">
    <source>
        <dbReference type="PROSITE" id="PS50977"/>
    </source>
</evidence>
<feature type="domain" description="HTH tetR-type" evidence="5">
    <location>
        <begin position="14"/>
        <end position="74"/>
    </location>
</feature>
<dbReference type="Gene3D" id="1.10.357.10">
    <property type="entry name" value="Tetracycline Repressor, domain 2"/>
    <property type="match status" value="1"/>
</dbReference>
<keyword evidence="2 4" id="KW-0238">DNA-binding</keyword>
<organism evidence="6 8">
    <name type="scientific">Modestobacter muralis</name>
    <dbReference type="NCBI Taxonomy" id="1608614"/>
    <lineage>
        <taxon>Bacteria</taxon>
        <taxon>Bacillati</taxon>
        <taxon>Actinomycetota</taxon>
        <taxon>Actinomycetes</taxon>
        <taxon>Geodermatophilales</taxon>
        <taxon>Geodermatophilaceae</taxon>
        <taxon>Modestobacter</taxon>
    </lineage>
</organism>
<evidence type="ECO:0000256" key="3">
    <source>
        <dbReference type="ARBA" id="ARBA00023163"/>
    </source>
</evidence>
<evidence type="ECO:0000313" key="7">
    <source>
        <dbReference type="EMBL" id="NEN50139.1"/>
    </source>
</evidence>
<dbReference type="InterPro" id="IPR001647">
    <property type="entry name" value="HTH_TetR"/>
</dbReference>
<accession>A0A6P0EP23</accession>
<dbReference type="SUPFAM" id="SSF46689">
    <property type="entry name" value="Homeodomain-like"/>
    <property type="match status" value="1"/>
</dbReference>
<dbReference type="PRINTS" id="PR00455">
    <property type="entry name" value="HTHTETR"/>
</dbReference>
<dbReference type="InterPro" id="IPR009057">
    <property type="entry name" value="Homeodomain-like_sf"/>
</dbReference>
<feature type="DNA-binding region" description="H-T-H motif" evidence="4">
    <location>
        <begin position="37"/>
        <end position="56"/>
    </location>
</feature>
<dbReference type="RefSeq" id="WP_163609832.1">
    <property type="nucleotide sequence ID" value="NZ_JAAGWB010000013.1"/>
</dbReference>
<dbReference type="PANTHER" id="PTHR30055:SF234">
    <property type="entry name" value="HTH-TYPE TRANSCRIPTIONAL REGULATOR BETI"/>
    <property type="match status" value="1"/>
</dbReference>
<reference evidence="6 8" key="1">
    <citation type="submission" date="2020-01" db="EMBL/GenBank/DDBJ databases">
        <title>the WGS Modestobacter muralis CPCC 204518.</title>
        <authorList>
            <person name="Jiang Z."/>
        </authorList>
    </citation>
    <scope>NUCLEOTIDE SEQUENCE [LARGE SCALE GENOMIC DNA]</scope>
    <source>
        <strain evidence="6 8">DSM 100205</strain>
    </source>
</reference>
<comment type="caution">
    <text evidence="6">The sequence shown here is derived from an EMBL/GenBank/DDBJ whole genome shotgun (WGS) entry which is preliminary data.</text>
</comment>
<evidence type="ECO:0000313" key="8">
    <source>
        <dbReference type="Proteomes" id="UP000468828"/>
    </source>
</evidence>
<keyword evidence="1" id="KW-0805">Transcription regulation</keyword>
<keyword evidence="3" id="KW-0804">Transcription</keyword>
<dbReference type="EMBL" id="JAAGWH010000013">
    <property type="protein sequence ID" value="NEK93372.1"/>
    <property type="molecule type" value="Genomic_DNA"/>
</dbReference>
<dbReference type="InterPro" id="IPR050109">
    <property type="entry name" value="HTH-type_TetR-like_transc_reg"/>
</dbReference>
<dbReference type="EMBL" id="JAAGWB010000013">
    <property type="protein sequence ID" value="NEN50139.1"/>
    <property type="molecule type" value="Genomic_DNA"/>
</dbReference>
<evidence type="ECO:0000313" key="9">
    <source>
        <dbReference type="Proteomes" id="UP000471152"/>
    </source>
</evidence>
<reference evidence="7 9" key="2">
    <citation type="submission" date="2020-02" db="EMBL/GenBank/DDBJ databases">
        <title>The WGS of Modestobacter muralis DSM 100205.</title>
        <authorList>
            <person name="Jiang Z."/>
        </authorList>
    </citation>
    <scope>NUCLEOTIDE SEQUENCE [LARGE SCALE GENOMIC DNA]</scope>
    <source>
        <strain evidence="7 9">DSM 100205</strain>
    </source>
</reference>
<dbReference type="Proteomes" id="UP000468828">
    <property type="component" value="Unassembled WGS sequence"/>
</dbReference>
<dbReference type="GO" id="GO:0003700">
    <property type="term" value="F:DNA-binding transcription factor activity"/>
    <property type="evidence" value="ECO:0007669"/>
    <property type="project" value="TreeGrafter"/>
</dbReference>
<evidence type="ECO:0000256" key="2">
    <source>
        <dbReference type="ARBA" id="ARBA00023125"/>
    </source>
</evidence>
<dbReference type="Proteomes" id="UP000471152">
    <property type="component" value="Unassembled WGS sequence"/>
</dbReference>
<keyword evidence="8" id="KW-1185">Reference proteome</keyword>
<name>A0A6P0EP23_9ACTN</name>
<proteinExistence type="predicted"/>
<dbReference type="GO" id="GO:0000976">
    <property type="term" value="F:transcription cis-regulatory region binding"/>
    <property type="evidence" value="ECO:0007669"/>
    <property type="project" value="TreeGrafter"/>
</dbReference>